<keyword evidence="3" id="KW-0964">Secreted</keyword>
<evidence type="ECO:0000313" key="12">
    <source>
        <dbReference type="Proteomes" id="UP000826234"/>
    </source>
</evidence>
<evidence type="ECO:0000256" key="8">
    <source>
        <dbReference type="SAM" id="MobiDB-lite"/>
    </source>
</evidence>
<keyword evidence="7" id="KW-0325">Glycoprotein</keyword>
<evidence type="ECO:0000259" key="10">
    <source>
        <dbReference type="PROSITE" id="PS51468"/>
    </source>
</evidence>
<feature type="domain" description="VIT" evidence="10">
    <location>
        <begin position="81"/>
        <end position="207"/>
    </location>
</feature>
<protein>
    <recommendedName>
        <fullName evidence="13">Inter-alpha-trypsin inhibitor heavy chain 5</fullName>
    </recommendedName>
</protein>
<evidence type="ECO:0000259" key="9">
    <source>
        <dbReference type="PROSITE" id="PS50234"/>
    </source>
</evidence>
<feature type="non-terminal residue" evidence="11">
    <location>
        <position position="1"/>
    </location>
</feature>
<name>A0ABQ7SIN7_PHRPL</name>
<dbReference type="InterPro" id="IPR036465">
    <property type="entry name" value="vWFA_dom_sf"/>
</dbReference>
<dbReference type="PROSITE" id="PS51468">
    <property type="entry name" value="VIT"/>
    <property type="match status" value="1"/>
</dbReference>
<evidence type="ECO:0000256" key="6">
    <source>
        <dbReference type="ARBA" id="ARBA00022900"/>
    </source>
</evidence>
<dbReference type="PANTHER" id="PTHR10338:SF62">
    <property type="entry name" value="INTER-ALPHA-TRYPSIN INHIBITOR HEAVY CHAIN H5"/>
    <property type="match status" value="1"/>
</dbReference>
<organism evidence="11 12">
    <name type="scientific">Phrynosoma platyrhinos</name>
    <name type="common">Desert horned lizard</name>
    <dbReference type="NCBI Taxonomy" id="52577"/>
    <lineage>
        <taxon>Eukaryota</taxon>
        <taxon>Metazoa</taxon>
        <taxon>Chordata</taxon>
        <taxon>Craniata</taxon>
        <taxon>Vertebrata</taxon>
        <taxon>Euteleostomi</taxon>
        <taxon>Lepidosauria</taxon>
        <taxon>Squamata</taxon>
        <taxon>Bifurcata</taxon>
        <taxon>Unidentata</taxon>
        <taxon>Episquamata</taxon>
        <taxon>Toxicofera</taxon>
        <taxon>Iguania</taxon>
        <taxon>Phrynosomatidae</taxon>
        <taxon>Phrynosomatinae</taxon>
        <taxon>Phrynosoma</taxon>
    </lineage>
</organism>
<dbReference type="PROSITE" id="PS50234">
    <property type="entry name" value="VWFA"/>
    <property type="match status" value="1"/>
</dbReference>
<dbReference type="Proteomes" id="UP000826234">
    <property type="component" value="Unassembled WGS sequence"/>
</dbReference>
<comment type="caution">
    <text evidence="11">The sequence shown here is derived from an EMBL/GenBank/DDBJ whole genome shotgun (WGS) entry which is preliminary data.</text>
</comment>
<evidence type="ECO:0000256" key="2">
    <source>
        <dbReference type="ARBA" id="ARBA00010158"/>
    </source>
</evidence>
<reference evidence="11 12" key="1">
    <citation type="journal article" date="2022" name="Gigascience">
        <title>A chromosome-level genome assembly and annotation of the desert horned lizard, Phrynosoma platyrhinos, provides insight into chromosomal rearrangements among reptiles.</title>
        <authorList>
            <person name="Koochekian N."/>
            <person name="Ascanio A."/>
            <person name="Farleigh K."/>
            <person name="Card D.C."/>
            <person name="Schield D.R."/>
            <person name="Castoe T.A."/>
            <person name="Jezkova T."/>
        </authorList>
    </citation>
    <scope>NUCLEOTIDE SEQUENCE [LARGE SCALE GENOMIC DNA]</scope>
    <source>
        <strain evidence="11">NK-2021</strain>
    </source>
</reference>
<dbReference type="SMART" id="SM00609">
    <property type="entry name" value="VIT"/>
    <property type="match status" value="1"/>
</dbReference>
<dbReference type="SMART" id="SM00327">
    <property type="entry name" value="VWA"/>
    <property type="match status" value="1"/>
</dbReference>
<feature type="domain" description="VWFA" evidence="9">
    <location>
        <begin position="364"/>
        <end position="548"/>
    </location>
</feature>
<dbReference type="CDD" id="cd01461">
    <property type="entry name" value="vWA_interalpha_trypsin_inhibitor"/>
    <property type="match status" value="1"/>
</dbReference>
<dbReference type="Pfam" id="PF06668">
    <property type="entry name" value="ITI_HC_C"/>
    <property type="match status" value="1"/>
</dbReference>
<evidence type="ECO:0000256" key="1">
    <source>
        <dbReference type="ARBA" id="ARBA00004613"/>
    </source>
</evidence>
<dbReference type="InterPro" id="IPR050934">
    <property type="entry name" value="ITIH"/>
</dbReference>
<evidence type="ECO:0000313" key="11">
    <source>
        <dbReference type="EMBL" id="KAH0617153.1"/>
    </source>
</evidence>
<gene>
    <name evidence="11" type="ORF">JD844_028879</name>
</gene>
<dbReference type="InterPro" id="IPR010600">
    <property type="entry name" value="ITI_HC_C"/>
</dbReference>
<dbReference type="Pfam" id="PF13768">
    <property type="entry name" value="VWA_3"/>
    <property type="match status" value="1"/>
</dbReference>
<accession>A0ABQ7SIN7</accession>
<evidence type="ECO:0000256" key="4">
    <source>
        <dbReference type="ARBA" id="ARBA00022690"/>
    </source>
</evidence>
<dbReference type="PANTHER" id="PTHR10338">
    <property type="entry name" value="INTER-ALPHA-TRYPSIN INHIBITOR HEAVY CHAIN FAMILY MEMBER"/>
    <property type="match status" value="1"/>
</dbReference>
<keyword evidence="12" id="KW-1185">Reference proteome</keyword>
<comment type="similarity">
    <text evidence="2">Belongs to the ITIH family.</text>
</comment>
<comment type="subcellular location">
    <subcellularLocation>
        <location evidence="1">Secreted</location>
    </subcellularLocation>
</comment>
<evidence type="ECO:0000256" key="3">
    <source>
        <dbReference type="ARBA" id="ARBA00022525"/>
    </source>
</evidence>
<sequence length="989" mass="110662">KLQAVAPIVRNIFLLPSFLLVPSECASCSGHLFFTMIRLVWFLCCGLSVISGQQGPEFLANELEEAEITDYTLIDNVARRVPRHSRVLQRLETKPRMSEFSVKATIISRYAFTTVSCTLVNSGSEAREGVFEMQIPATAFISNFTMVIGNRFYHGDVVGKEWKPHDAGRKNRYSRPIEEGENGVEMFQASGMIPRKAEAVFFLHYEELLQRRLGKYQYTISIRPQQLVGKLRVEVNILENSGINSLEVPPLRKSKSKGTGENEADDASPPPSTVVGQTKTLAKVTFSPTVVQQAKIARNGILGDFIIRYDVNRDLSVGDVQAVKPQRPNRHDMNLNLSFLSHQVLNGYFVHYFAPKDLPPLPKNVVFVLDTSASMVGLKLRQTKEALFTILQDLRPEDHFNIIGFSNRIKIWQHDQLVPVTPNNIRDAKIYIHNLSPTGGTNINGALQISTKILNDYIAQNDIEAQSVSLIIFLTDGRPTAGETEPAKIINNTKEAIRNKFCLFTIGIGNDVDYKLLERLALENCGMMRRVREDEDAAAQLKGFYDEIGTPLLSDIRIDYPINSVDQVTQNLFPNYFNGSEIVIAGKLFNKTSNSLHVEVTASNSDKYVLLKTDVAISLSGKNLIGGASNVGGSTNGQNYVERAWSYLTIKELLTSWLKSDNSEEKESLREKAKELALMYHFVTPFTTLKMKELALQAELPKEVYVGPLMEEVGEIVQGLQGHRAPPVLDSVPGKPAKQRIKVTKTSADGDPHFVVDFPLSKLTVCFNIDGEPGVTVNGQLIGAPAPRHGHKKQRTYFRSITILSNKPERSYLEVTPTKIILDDGKRLILPCDRTAMLTSKNLEVSVFAHSNVTVVLRGTVGFVILIHHYKNPAPYQKDHLGFYISNSKGQFLHQDVKLTQEPLRPSHPMGGWNQTKEMDVNSGNALLKLKGRVVPVVWKQRKIYNGEQEVDCWFAKNNAEKLIDGHYKDYLASHPFDTGTSNLMDSRL</sequence>
<keyword evidence="4" id="KW-0646">Protease inhibitor</keyword>
<dbReference type="InterPro" id="IPR002035">
    <property type="entry name" value="VWF_A"/>
</dbReference>
<dbReference type="Gene3D" id="3.40.50.410">
    <property type="entry name" value="von Willebrand factor, type A domain"/>
    <property type="match status" value="1"/>
</dbReference>
<proteinExistence type="inferred from homology"/>
<dbReference type="Pfam" id="PF08487">
    <property type="entry name" value="VIT"/>
    <property type="match status" value="1"/>
</dbReference>
<keyword evidence="5" id="KW-0732">Signal</keyword>
<evidence type="ECO:0000256" key="5">
    <source>
        <dbReference type="ARBA" id="ARBA00022729"/>
    </source>
</evidence>
<dbReference type="SUPFAM" id="SSF53300">
    <property type="entry name" value="vWA-like"/>
    <property type="match status" value="1"/>
</dbReference>
<keyword evidence="6" id="KW-0722">Serine protease inhibitor</keyword>
<evidence type="ECO:0000256" key="7">
    <source>
        <dbReference type="ARBA" id="ARBA00023180"/>
    </source>
</evidence>
<dbReference type="InterPro" id="IPR013694">
    <property type="entry name" value="VIT"/>
</dbReference>
<evidence type="ECO:0008006" key="13">
    <source>
        <dbReference type="Google" id="ProtNLM"/>
    </source>
</evidence>
<feature type="region of interest" description="Disordered" evidence="8">
    <location>
        <begin position="248"/>
        <end position="275"/>
    </location>
</feature>
<dbReference type="EMBL" id="JAIPUX010005290">
    <property type="protein sequence ID" value="KAH0617153.1"/>
    <property type="molecule type" value="Genomic_DNA"/>
</dbReference>